<evidence type="ECO:0000256" key="9">
    <source>
        <dbReference type="ARBA" id="ARBA00023310"/>
    </source>
</evidence>
<dbReference type="Pfam" id="PF02823">
    <property type="entry name" value="ATP-synt_DE_N"/>
    <property type="match status" value="1"/>
</dbReference>
<evidence type="ECO:0000313" key="14">
    <source>
        <dbReference type="EMBL" id="MDF1586637.1"/>
    </source>
</evidence>
<feature type="coiled-coil region" evidence="12">
    <location>
        <begin position="93"/>
        <end position="138"/>
    </location>
</feature>
<reference evidence="14 15" key="1">
    <citation type="submission" date="2023-03" db="EMBL/GenBank/DDBJ databases">
        <title>YIM 152171 draft genome.</title>
        <authorList>
            <person name="Yang Z."/>
        </authorList>
    </citation>
    <scope>NUCLEOTIDE SEQUENCE [LARGE SCALE GENOMIC DNA]</scope>
    <source>
        <strain evidence="14 15">YIM 152171</strain>
    </source>
</reference>
<evidence type="ECO:0000256" key="4">
    <source>
        <dbReference type="ARBA" id="ARBA00022448"/>
    </source>
</evidence>
<evidence type="ECO:0000256" key="11">
    <source>
        <dbReference type="RuleBase" id="RU003656"/>
    </source>
</evidence>
<name>A0AAP3XS23_9PROT</name>
<evidence type="ECO:0000259" key="13">
    <source>
        <dbReference type="Pfam" id="PF02823"/>
    </source>
</evidence>
<dbReference type="InterPro" id="IPR036771">
    <property type="entry name" value="ATPsynth_dsu/esu_N"/>
</dbReference>
<comment type="function">
    <text evidence="1 10">Produces ATP from ADP in the presence of a proton gradient across the membrane.</text>
</comment>
<evidence type="ECO:0000313" key="15">
    <source>
        <dbReference type="Proteomes" id="UP001301140"/>
    </source>
</evidence>
<dbReference type="GO" id="GO:0005524">
    <property type="term" value="F:ATP binding"/>
    <property type="evidence" value="ECO:0007669"/>
    <property type="project" value="UniProtKB-UniRule"/>
</dbReference>
<keyword evidence="15" id="KW-1185">Reference proteome</keyword>
<dbReference type="Proteomes" id="UP001301140">
    <property type="component" value="Unassembled WGS sequence"/>
</dbReference>
<evidence type="ECO:0000256" key="1">
    <source>
        <dbReference type="ARBA" id="ARBA00003543"/>
    </source>
</evidence>
<keyword evidence="9 10" id="KW-0066">ATP synthesis</keyword>
<evidence type="ECO:0000256" key="7">
    <source>
        <dbReference type="ARBA" id="ARBA00023136"/>
    </source>
</evidence>
<comment type="caution">
    <text evidence="14">The sequence shown here is derived from an EMBL/GenBank/DDBJ whole genome shotgun (WGS) entry which is preliminary data.</text>
</comment>
<evidence type="ECO:0000256" key="3">
    <source>
        <dbReference type="ARBA" id="ARBA00005712"/>
    </source>
</evidence>
<feature type="domain" description="ATP synthase F1 complex delta/epsilon subunit N-terminal" evidence="13">
    <location>
        <begin position="6"/>
        <end position="85"/>
    </location>
</feature>
<dbReference type="GO" id="GO:0005886">
    <property type="term" value="C:plasma membrane"/>
    <property type="evidence" value="ECO:0007669"/>
    <property type="project" value="UniProtKB-SubCell"/>
</dbReference>
<proteinExistence type="inferred from homology"/>
<keyword evidence="10" id="KW-1003">Cell membrane</keyword>
<comment type="subcellular location">
    <subcellularLocation>
        <location evidence="10">Cell membrane</location>
        <topology evidence="10">Peripheral membrane protein</topology>
    </subcellularLocation>
    <subcellularLocation>
        <location evidence="2">Endomembrane system</location>
        <topology evidence="2">Peripheral membrane protein</topology>
    </subcellularLocation>
</comment>
<dbReference type="GO" id="GO:0012505">
    <property type="term" value="C:endomembrane system"/>
    <property type="evidence" value="ECO:0007669"/>
    <property type="project" value="UniProtKB-SubCell"/>
</dbReference>
<organism evidence="14 15">
    <name type="scientific">Marinimicrococcus flavescens</name>
    <dbReference type="NCBI Taxonomy" id="3031815"/>
    <lineage>
        <taxon>Bacteria</taxon>
        <taxon>Pseudomonadati</taxon>
        <taxon>Pseudomonadota</taxon>
        <taxon>Alphaproteobacteria</taxon>
        <taxon>Geminicoccales</taxon>
        <taxon>Geminicoccaceae</taxon>
        <taxon>Marinimicrococcus</taxon>
    </lineage>
</organism>
<evidence type="ECO:0000256" key="6">
    <source>
        <dbReference type="ARBA" id="ARBA00023065"/>
    </source>
</evidence>
<keyword evidence="7 10" id="KW-0472">Membrane</keyword>
<sequence length="138" mass="14996">MADNTLRFELVAPERLLASEEVDMVVLPGSEGDFGVLPQHAPFLSLLRPGVIGIYRGDKLERRIFVAGGFAEVNGQGCIVLGEAAEPVDELDAEKARQALRNAEEDLADAKEPSESERERLERAIRVAQARLEAAEAA</sequence>
<evidence type="ECO:0000256" key="10">
    <source>
        <dbReference type="HAMAP-Rule" id="MF_00530"/>
    </source>
</evidence>
<comment type="subunit">
    <text evidence="10 11">F-type ATPases have 2 components, CF(1) - the catalytic core - and CF(0) - the membrane proton channel. CF(1) has five subunits: alpha(3), beta(3), gamma(1), delta(1), epsilon(1). CF(0) has three main subunits: a, b and c.</text>
</comment>
<dbReference type="NCBIfam" id="TIGR01216">
    <property type="entry name" value="ATP_synt_epsi"/>
    <property type="match status" value="1"/>
</dbReference>
<dbReference type="CDD" id="cd12152">
    <property type="entry name" value="F1-ATPase_delta"/>
    <property type="match status" value="1"/>
</dbReference>
<dbReference type="InterPro" id="IPR001469">
    <property type="entry name" value="ATP_synth_F1_dsu/esu"/>
</dbReference>
<keyword evidence="4 10" id="KW-0813">Transport</keyword>
<evidence type="ECO:0000256" key="2">
    <source>
        <dbReference type="ARBA" id="ARBA00004184"/>
    </source>
</evidence>
<dbReference type="NCBIfam" id="NF001851">
    <property type="entry name" value="PRK00571.2-4"/>
    <property type="match status" value="1"/>
</dbReference>
<keyword evidence="8 10" id="KW-0139">CF(1)</keyword>
<dbReference type="SUPFAM" id="SSF51344">
    <property type="entry name" value="Epsilon subunit of F1F0-ATP synthase N-terminal domain"/>
    <property type="match status" value="1"/>
</dbReference>
<dbReference type="Gene3D" id="2.60.15.10">
    <property type="entry name" value="F0F1 ATP synthase delta/epsilon subunit, N-terminal"/>
    <property type="match status" value="1"/>
</dbReference>
<dbReference type="PANTHER" id="PTHR13822">
    <property type="entry name" value="ATP SYNTHASE DELTA/EPSILON CHAIN"/>
    <property type="match status" value="1"/>
</dbReference>
<dbReference type="RefSeq" id="WP_327789052.1">
    <property type="nucleotide sequence ID" value="NZ_JARGEQ010000091.1"/>
</dbReference>
<evidence type="ECO:0000256" key="12">
    <source>
        <dbReference type="SAM" id="Coils"/>
    </source>
</evidence>
<protein>
    <recommendedName>
        <fullName evidence="10">ATP synthase epsilon chain</fullName>
    </recommendedName>
    <alternativeName>
        <fullName evidence="10">ATP synthase F1 sector epsilon subunit</fullName>
    </alternativeName>
    <alternativeName>
        <fullName evidence="10">F-ATPase epsilon subunit</fullName>
    </alternativeName>
</protein>
<accession>A0AAP3XS23</accession>
<dbReference type="GO" id="GO:0045259">
    <property type="term" value="C:proton-transporting ATP synthase complex"/>
    <property type="evidence" value="ECO:0007669"/>
    <property type="project" value="UniProtKB-KW"/>
</dbReference>
<dbReference type="InterPro" id="IPR020546">
    <property type="entry name" value="ATP_synth_F1_dsu/esu_N"/>
</dbReference>
<dbReference type="PANTHER" id="PTHR13822:SF10">
    <property type="entry name" value="ATP SYNTHASE EPSILON CHAIN, CHLOROPLASTIC"/>
    <property type="match status" value="1"/>
</dbReference>
<dbReference type="HAMAP" id="MF_00530">
    <property type="entry name" value="ATP_synth_epsil_bac"/>
    <property type="match status" value="1"/>
</dbReference>
<keyword evidence="6 10" id="KW-0406">Ion transport</keyword>
<evidence type="ECO:0000256" key="5">
    <source>
        <dbReference type="ARBA" id="ARBA00022781"/>
    </source>
</evidence>
<keyword evidence="12" id="KW-0175">Coiled coil</keyword>
<evidence type="ECO:0000256" key="8">
    <source>
        <dbReference type="ARBA" id="ARBA00023196"/>
    </source>
</evidence>
<keyword evidence="5 10" id="KW-0375">Hydrogen ion transport</keyword>
<gene>
    <name evidence="10" type="primary">atpC</name>
    <name evidence="14" type="ORF">PZ740_09615</name>
</gene>
<dbReference type="EMBL" id="JARGEQ010000091">
    <property type="protein sequence ID" value="MDF1586637.1"/>
    <property type="molecule type" value="Genomic_DNA"/>
</dbReference>
<comment type="similarity">
    <text evidence="3 10 11">Belongs to the ATPase epsilon chain family.</text>
</comment>
<dbReference type="GO" id="GO:0046933">
    <property type="term" value="F:proton-transporting ATP synthase activity, rotational mechanism"/>
    <property type="evidence" value="ECO:0007669"/>
    <property type="project" value="UniProtKB-UniRule"/>
</dbReference>
<dbReference type="AlphaFoldDB" id="A0AAP3XS23"/>